<dbReference type="GO" id="GO:0045493">
    <property type="term" value="P:xylan catabolic process"/>
    <property type="evidence" value="ECO:0007669"/>
    <property type="project" value="UniProtKB-UniPathway"/>
</dbReference>
<dbReference type="SMART" id="SM00236">
    <property type="entry name" value="fCBD"/>
    <property type="match status" value="1"/>
</dbReference>
<dbReference type="PANTHER" id="PTHR31490">
    <property type="entry name" value="GLYCOSYL HYDROLASE"/>
    <property type="match status" value="1"/>
</dbReference>
<gene>
    <name evidence="18" type="ORF">CNMCM5793_007947</name>
</gene>
<dbReference type="InterPro" id="IPR000254">
    <property type="entry name" value="CBD"/>
</dbReference>
<dbReference type="Proteomes" id="UP000630445">
    <property type="component" value="Unassembled WGS sequence"/>
</dbReference>
<dbReference type="SMART" id="SM00633">
    <property type="entry name" value="Glyco_10"/>
    <property type="match status" value="1"/>
</dbReference>
<comment type="pathway">
    <text evidence="4">Glycan degradation; xylan degradation.</text>
</comment>
<comment type="similarity">
    <text evidence="5 13">Belongs to the glycosyl hydrolase 10 (cellulase F) family.</text>
</comment>
<evidence type="ECO:0000259" key="16">
    <source>
        <dbReference type="PROSITE" id="PS51164"/>
    </source>
</evidence>
<comment type="caution">
    <text evidence="18">The sequence shown here is derived from an EMBL/GenBank/DDBJ whole genome shotgun (WGS) entry which is preliminary data.</text>
</comment>
<feature type="domain" description="GH10" evidence="17">
    <location>
        <begin position="43"/>
        <end position="350"/>
    </location>
</feature>
<comment type="catalytic activity">
    <reaction evidence="1 13">
        <text>Endohydrolysis of (1-&gt;4)-beta-D-xylosidic linkages in xylans.</text>
        <dbReference type="EC" id="3.2.1.8"/>
    </reaction>
</comment>
<dbReference type="InterPro" id="IPR035971">
    <property type="entry name" value="CBD_sf"/>
</dbReference>
<organism evidence="18 19">
    <name type="scientific">Aspergillus hiratsukae</name>
    <dbReference type="NCBI Taxonomy" id="1194566"/>
    <lineage>
        <taxon>Eukaryota</taxon>
        <taxon>Fungi</taxon>
        <taxon>Dikarya</taxon>
        <taxon>Ascomycota</taxon>
        <taxon>Pezizomycotina</taxon>
        <taxon>Eurotiomycetes</taxon>
        <taxon>Eurotiomycetidae</taxon>
        <taxon>Eurotiales</taxon>
        <taxon>Aspergillaceae</taxon>
        <taxon>Aspergillus</taxon>
        <taxon>Aspergillus subgen. Fumigati</taxon>
    </lineage>
</organism>
<dbReference type="AlphaFoldDB" id="A0A8H6P7M3"/>
<dbReference type="PROSITE" id="PS51164">
    <property type="entry name" value="CBM1_2"/>
    <property type="match status" value="1"/>
</dbReference>
<comment type="function">
    <text evidence="2">Endo-1,4-mannanase, a crucial enzyme for depolymerization of seed galactomannans and wood galactoglucomannans.</text>
</comment>
<evidence type="ECO:0000256" key="15">
    <source>
        <dbReference type="SAM" id="SignalP"/>
    </source>
</evidence>
<dbReference type="OrthoDB" id="3055998at2759"/>
<feature type="region of interest" description="Disordered" evidence="14">
    <location>
        <begin position="291"/>
        <end position="317"/>
    </location>
</feature>
<evidence type="ECO:0000256" key="9">
    <source>
        <dbReference type="ARBA" id="ARBA00022801"/>
    </source>
</evidence>
<keyword evidence="6" id="KW-0964">Secreted</keyword>
<keyword evidence="8 15" id="KW-0732">Signal</keyword>
<keyword evidence="9 13" id="KW-0378">Hydrolase</keyword>
<comment type="subcellular location">
    <subcellularLocation>
        <location evidence="3">Secreted</location>
    </subcellularLocation>
</comment>
<evidence type="ECO:0000256" key="8">
    <source>
        <dbReference type="ARBA" id="ARBA00022729"/>
    </source>
</evidence>
<feature type="domain" description="CBM1" evidence="16">
    <location>
        <begin position="314"/>
        <end position="350"/>
    </location>
</feature>
<dbReference type="InterPro" id="IPR001000">
    <property type="entry name" value="GH10_dom"/>
</dbReference>
<dbReference type="SUPFAM" id="SSF51445">
    <property type="entry name" value="(Trans)glycosidases"/>
    <property type="match status" value="1"/>
</dbReference>
<evidence type="ECO:0000256" key="12">
    <source>
        <dbReference type="ARBA" id="ARBA00023326"/>
    </source>
</evidence>
<dbReference type="GO" id="GO:0030248">
    <property type="term" value="F:cellulose binding"/>
    <property type="evidence" value="ECO:0007669"/>
    <property type="project" value="InterPro"/>
</dbReference>
<evidence type="ECO:0000256" key="14">
    <source>
        <dbReference type="SAM" id="MobiDB-lite"/>
    </source>
</evidence>
<dbReference type="InterPro" id="IPR044846">
    <property type="entry name" value="GH10"/>
</dbReference>
<keyword evidence="10 13" id="KW-0119">Carbohydrate metabolism</keyword>
<dbReference type="PRINTS" id="PR00134">
    <property type="entry name" value="GLHYDRLASE10"/>
</dbReference>
<keyword evidence="19" id="KW-1185">Reference proteome</keyword>
<dbReference type="GO" id="GO:0005576">
    <property type="term" value="C:extracellular region"/>
    <property type="evidence" value="ECO:0007669"/>
    <property type="project" value="UniProtKB-SubCell"/>
</dbReference>
<evidence type="ECO:0000256" key="3">
    <source>
        <dbReference type="ARBA" id="ARBA00004613"/>
    </source>
</evidence>
<dbReference type="Gene3D" id="3.20.20.80">
    <property type="entry name" value="Glycosidases"/>
    <property type="match status" value="2"/>
</dbReference>
<evidence type="ECO:0000313" key="18">
    <source>
        <dbReference type="EMBL" id="KAF7118430.1"/>
    </source>
</evidence>
<dbReference type="SUPFAM" id="SSF57180">
    <property type="entry name" value="Cellulose-binding domain"/>
    <property type="match status" value="1"/>
</dbReference>
<feature type="chain" id="PRO_5034354518" description="Beta-xylanase" evidence="15">
    <location>
        <begin position="17"/>
        <end position="350"/>
    </location>
</feature>
<protein>
    <recommendedName>
        <fullName evidence="13">Beta-xylanase</fullName>
        <ecNumber evidence="13">3.2.1.8</ecNumber>
    </recommendedName>
</protein>
<evidence type="ECO:0000256" key="10">
    <source>
        <dbReference type="ARBA" id="ARBA00023277"/>
    </source>
</evidence>
<evidence type="ECO:0000256" key="2">
    <source>
        <dbReference type="ARBA" id="ARBA00002993"/>
    </source>
</evidence>
<dbReference type="Pfam" id="PF00734">
    <property type="entry name" value="CBM_1"/>
    <property type="match status" value="1"/>
</dbReference>
<evidence type="ECO:0000256" key="1">
    <source>
        <dbReference type="ARBA" id="ARBA00000681"/>
    </source>
</evidence>
<evidence type="ECO:0000259" key="17">
    <source>
        <dbReference type="PROSITE" id="PS51760"/>
    </source>
</evidence>
<evidence type="ECO:0000256" key="13">
    <source>
        <dbReference type="RuleBase" id="RU361174"/>
    </source>
</evidence>
<dbReference type="PANTHER" id="PTHR31490:SF76">
    <property type="entry name" value="ENDO-1,4-BETA-XYLANASE C"/>
    <property type="match status" value="1"/>
</dbReference>
<dbReference type="EMBL" id="JACBAD010002069">
    <property type="protein sequence ID" value="KAF7118430.1"/>
    <property type="molecule type" value="Genomic_DNA"/>
</dbReference>
<evidence type="ECO:0000256" key="5">
    <source>
        <dbReference type="ARBA" id="ARBA00007495"/>
    </source>
</evidence>
<keyword evidence="12 13" id="KW-0624">Polysaccharide degradation</keyword>
<evidence type="ECO:0000313" key="19">
    <source>
        <dbReference type="Proteomes" id="UP000630445"/>
    </source>
</evidence>
<dbReference type="EC" id="3.2.1.8" evidence="13"/>
<dbReference type="PROSITE" id="PS51760">
    <property type="entry name" value="GH10_2"/>
    <property type="match status" value="1"/>
</dbReference>
<evidence type="ECO:0000256" key="4">
    <source>
        <dbReference type="ARBA" id="ARBA00004851"/>
    </source>
</evidence>
<dbReference type="GO" id="GO:0031176">
    <property type="term" value="F:endo-1,4-beta-xylanase activity"/>
    <property type="evidence" value="ECO:0007669"/>
    <property type="project" value="UniProtKB-EC"/>
</dbReference>
<feature type="signal peptide" evidence="15">
    <location>
        <begin position="1"/>
        <end position="16"/>
    </location>
</feature>
<keyword evidence="7" id="KW-0858">Xylan degradation</keyword>
<reference evidence="18" key="1">
    <citation type="submission" date="2020-06" db="EMBL/GenBank/DDBJ databases">
        <title>Draft genome sequences of strains closely related to Aspergillus parafelis and Aspergillus hiratsukae.</title>
        <authorList>
            <person name="Dos Santos R.A.C."/>
            <person name="Rivero-Menendez O."/>
            <person name="Steenwyk J.L."/>
            <person name="Mead M.E."/>
            <person name="Goldman G.H."/>
            <person name="Alastruey-Izquierdo A."/>
            <person name="Rokas A."/>
        </authorList>
    </citation>
    <scope>NUCLEOTIDE SEQUENCE</scope>
    <source>
        <strain evidence="18">CNM-CM5793</strain>
    </source>
</reference>
<dbReference type="Pfam" id="PF00331">
    <property type="entry name" value="Glyco_hydro_10"/>
    <property type="match status" value="2"/>
</dbReference>
<proteinExistence type="inferred from homology"/>
<accession>A0A8H6P7M3</accession>
<sequence>MVHLVTGLLLLPLALATAIDRRQASPSLNTLIQNAGKKFWGQCADEGRLTENSQNPAIYKANFGQVTPENSMKWDATEPSQGNFDFSGADWLVNWAVQNGKMIRGHNLVWHSQLPSWVCQITDKTALTNAMTNHINTFVSRYKGKMYAWDVVNEPFNEDGSLRQDCFYNVIGPDYIKIAFQAARAADPNAKLYVNDYNLDSATYSKTIGVVNQVKQWIAQGVPIDGIGASPSEYVAVTQACLNVPKCVGITSWGASDRGASNTPDLFDTNYNAKSAYYSVASLLAGNHSTSTTSASTASTPIATPTTPSSSSSPMQTHWGQCGGIGWTRATQCQSPYTCQALNAYYSQCL</sequence>
<evidence type="ECO:0000256" key="6">
    <source>
        <dbReference type="ARBA" id="ARBA00022525"/>
    </source>
</evidence>
<feature type="compositionally biased region" description="Low complexity" evidence="14">
    <location>
        <begin position="291"/>
        <end position="314"/>
    </location>
</feature>
<dbReference type="UniPathway" id="UPA00114"/>
<keyword evidence="11 13" id="KW-0326">Glycosidase</keyword>
<name>A0A8H6P7M3_9EURO</name>
<evidence type="ECO:0000256" key="7">
    <source>
        <dbReference type="ARBA" id="ARBA00022651"/>
    </source>
</evidence>
<evidence type="ECO:0000256" key="11">
    <source>
        <dbReference type="ARBA" id="ARBA00023295"/>
    </source>
</evidence>
<dbReference type="InterPro" id="IPR017853">
    <property type="entry name" value="GH"/>
</dbReference>